<dbReference type="PANTHER" id="PTHR47396:SF1">
    <property type="entry name" value="ATP-DEPENDENT HELICASE IRC3-RELATED"/>
    <property type="match status" value="1"/>
</dbReference>
<dbReference type="InterPro" id="IPR050742">
    <property type="entry name" value="Helicase_Restrict-Modif_Enz"/>
</dbReference>
<keyword evidence="4" id="KW-1185">Reference proteome</keyword>
<dbReference type="GO" id="GO:0004386">
    <property type="term" value="F:helicase activity"/>
    <property type="evidence" value="ECO:0007669"/>
    <property type="project" value="UniProtKB-KW"/>
</dbReference>
<gene>
    <name evidence="3" type="ORF">RIF23_17560</name>
</gene>
<dbReference type="Pfam" id="PF04851">
    <property type="entry name" value="ResIII"/>
    <property type="match status" value="1"/>
</dbReference>
<evidence type="ECO:0000313" key="3">
    <source>
        <dbReference type="EMBL" id="MDS1272100.1"/>
    </source>
</evidence>
<dbReference type="SUPFAM" id="SSF52540">
    <property type="entry name" value="P-loop containing nucleoside triphosphate hydrolases"/>
    <property type="match status" value="2"/>
</dbReference>
<organism evidence="3 4">
    <name type="scientific">Lipingzhangella rawalii</name>
    <dbReference type="NCBI Taxonomy" id="2055835"/>
    <lineage>
        <taxon>Bacteria</taxon>
        <taxon>Bacillati</taxon>
        <taxon>Actinomycetota</taxon>
        <taxon>Actinomycetes</taxon>
        <taxon>Streptosporangiales</taxon>
        <taxon>Nocardiopsidaceae</taxon>
        <taxon>Lipingzhangella</taxon>
    </lineage>
</organism>
<dbReference type="Proteomes" id="UP001250214">
    <property type="component" value="Unassembled WGS sequence"/>
</dbReference>
<proteinExistence type="predicted"/>
<dbReference type="PANTHER" id="PTHR47396">
    <property type="entry name" value="TYPE I RESTRICTION ENZYME ECOKI R PROTEIN"/>
    <property type="match status" value="1"/>
</dbReference>
<evidence type="ECO:0000259" key="2">
    <source>
        <dbReference type="PROSITE" id="PS51192"/>
    </source>
</evidence>
<name>A0ABU2HB93_9ACTN</name>
<dbReference type="EMBL" id="JAVLVT010000010">
    <property type="protein sequence ID" value="MDS1272100.1"/>
    <property type="molecule type" value="Genomic_DNA"/>
</dbReference>
<comment type="caution">
    <text evidence="3">The sequence shown here is derived from an EMBL/GenBank/DDBJ whole genome shotgun (WGS) entry which is preliminary data.</text>
</comment>
<keyword evidence="3" id="KW-0347">Helicase</keyword>
<keyword evidence="3" id="KW-0067">ATP-binding</keyword>
<dbReference type="PROSITE" id="PS51192">
    <property type="entry name" value="HELICASE_ATP_BIND_1"/>
    <property type="match status" value="1"/>
</dbReference>
<accession>A0ABU2HB93</accession>
<dbReference type="InterPro" id="IPR027417">
    <property type="entry name" value="P-loop_NTPase"/>
</dbReference>
<feature type="domain" description="Helicase ATP-binding" evidence="2">
    <location>
        <begin position="37"/>
        <end position="219"/>
    </location>
</feature>
<dbReference type="SMART" id="SM00487">
    <property type="entry name" value="DEXDc"/>
    <property type="match status" value="1"/>
</dbReference>
<dbReference type="InterPro" id="IPR006935">
    <property type="entry name" value="Helicase/UvrB_N"/>
</dbReference>
<sequence length="1003" mass="108669">MSTQPGSAGGAEYPLLMSYWPGELRPYQQQALTALATRWRRGDRRAWVVLPPGSGKTLVGLEAARRLGRRTVVLTPNTAIQSQWIEHWEFFTHPDGTSGTSAPTAGASRSLTDAVTVLTYQSLAVFSPDAETDEEGRDRTGSLRERLHPNGQQLVAALHDAGPLTLVLDECHHLLQVWGRLLAEILTEMPEAHVIGLTGTPGESLSATEHELVDTLFGPVIHGASIPALVRDGYLAPFAELAWLTSPTPTERDYLAENGQRFQELCTDLLDPDFASVSFLGWLHTRFHERRTAEGHQLDWEELARRHGATADATLRLHHAGLIDLPPGARLVERHRHAPHAEDWIALLNDYVTHCLRPRAAQATEPPEESPEAPTTDAQALDRIRAALPAVGYQLTKHGIRRGRSPADRVLARSAAKSHAAVEIAGVEAATLGAHLRLLVLCDHEHATARLSPRLRGVLPAEAGSAWLLLELLSGDERTRHLNPILVTGSTVAAAPGVAENLRSWLHQRHPGLHLRVEPAGADTDPASPLAHITGAWTSRTWVRLVTEYLEAGHAQALIGTRALLGEGWDAPQINTVVDLTTATTTTAVTQNRGRALRLDPTDPDKVAHTWTVTCVSDDHPKGHADWDRLVRKHQGYLGVNAAGEVLSGVAHIDDQFSPYAPPPTVDLDAINARMIARAQDRQATRARWRIGEPYVDTLLPTLQIRTHSPRPTTHSGAAAGHAQPPLAVPSRRGFTPTRQTRLPGRHPWRTRLAPSVTLLGLGGTVGLTLAPGAPDALPVLLTAVATVVATGWWLYTRHTRRRALSPYARAAAADANVLRIGCAVADALHETGQLRMGSAGLRPHVGADGTYRITFAPDSTANTANTASTDGVGRAGEDSEAELFTSAFDEVLSPLVGRIRYLIPRYELSLPDPAPVRLLDAAHTGRLPVNPVTYHRVPTALARNRAGADAFARAWNTWVSDGAAVYTGAQPNSSRTRGQELLYLHHGSTPFPAETATRLVWS</sequence>
<dbReference type="InterPro" id="IPR014001">
    <property type="entry name" value="Helicase_ATP-bd"/>
</dbReference>
<keyword evidence="3" id="KW-0378">Hydrolase</keyword>
<reference evidence="4" key="1">
    <citation type="submission" date="2023-07" db="EMBL/GenBank/DDBJ databases">
        <title>Novel species in the genus Lipingzhangella isolated from Sambhar Salt Lake.</title>
        <authorList>
            <person name="Jiya N."/>
            <person name="Kajale S."/>
            <person name="Sharma A."/>
        </authorList>
    </citation>
    <scope>NUCLEOTIDE SEQUENCE [LARGE SCALE GENOMIC DNA]</scope>
    <source>
        <strain evidence="4">LS1_29</strain>
    </source>
</reference>
<keyword evidence="3" id="KW-0547">Nucleotide-binding</keyword>
<protein>
    <submittedName>
        <fullName evidence="3">DEAD/DEAH box helicase family protein</fullName>
    </submittedName>
</protein>
<feature type="region of interest" description="Disordered" evidence="1">
    <location>
        <begin position="709"/>
        <end position="748"/>
    </location>
</feature>
<dbReference type="Gene3D" id="3.40.50.300">
    <property type="entry name" value="P-loop containing nucleotide triphosphate hydrolases"/>
    <property type="match status" value="2"/>
</dbReference>
<dbReference type="RefSeq" id="WP_310913674.1">
    <property type="nucleotide sequence ID" value="NZ_JAVLVT010000010.1"/>
</dbReference>
<evidence type="ECO:0000313" key="4">
    <source>
        <dbReference type="Proteomes" id="UP001250214"/>
    </source>
</evidence>
<evidence type="ECO:0000256" key="1">
    <source>
        <dbReference type="SAM" id="MobiDB-lite"/>
    </source>
</evidence>